<reference evidence="3 4" key="1">
    <citation type="journal article" date="2015" name="Stand. Genomic Sci.">
        <title>Genomic Encyclopedia of Bacterial and Archaeal Type Strains, Phase III: the genomes of soil and plant-associated and newly described type strains.</title>
        <authorList>
            <person name="Whitman W.B."/>
            <person name="Woyke T."/>
            <person name="Klenk H.P."/>
            <person name="Zhou Y."/>
            <person name="Lilburn T.G."/>
            <person name="Beck B.J."/>
            <person name="De Vos P."/>
            <person name="Vandamme P."/>
            <person name="Eisen J.A."/>
            <person name="Garrity G."/>
            <person name="Hugenholtz P."/>
            <person name="Kyrpides N.C."/>
        </authorList>
    </citation>
    <scope>NUCLEOTIDE SEQUENCE [LARGE SCALE GENOMIC DNA]</scope>
    <source>
        <strain evidence="3 4">CGMCC 1.6855</strain>
    </source>
</reference>
<proteinExistence type="predicted"/>
<comment type="caution">
    <text evidence="3">The sequence shown here is derived from an EMBL/GenBank/DDBJ whole genome shotgun (WGS) entry which is preliminary data.</text>
</comment>
<gene>
    <name evidence="3" type="ORF">IQ31_04631</name>
</gene>
<evidence type="ECO:0000313" key="4">
    <source>
        <dbReference type="Proteomes" id="UP000315908"/>
    </source>
</evidence>
<keyword evidence="2" id="KW-0732">Signal</keyword>
<protein>
    <recommendedName>
        <fullName evidence="5">HmuY protein</fullName>
    </recommendedName>
</protein>
<evidence type="ECO:0008006" key="5">
    <source>
        <dbReference type="Google" id="ProtNLM"/>
    </source>
</evidence>
<dbReference type="Proteomes" id="UP000315908">
    <property type="component" value="Unassembled WGS sequence"/>
</dbReference>
<dbReference type="RefSeq" id="WP_145330212.1">
    <property type="nucleotide sequence ID" value="NZ_JBPFRV010000029.1"/>
</dbReference>
<evidence type="ECO:0000313" key="3">
    <source>
        <dbReference type="EMBL" id="TWI16061.1"/>
    </source>
</evidence>
<name>A0A562M941_9SPHI</name>
<feature type="compositionally biased region" description="Basic and acidic residues" evidence="1">
    <location>
        <begin position="35"/>
        <end position="46"/>
    </location>
</feature>
<feature type="signal peptide" evidence="2">
    <location>
        <begin position="1"/>
        <end position="22"/>
    </location>
</feature>
<evidence type="ECO:0000256" key="2">
    <source>
        <dbReference type="SAM" id="SignalP"/>
    </source>
</evidence>
<dbReference type="OrthoDB" id="704304at2"/>
<dbReference type="EMBL" id="VLKR01000034">
    <property type="protein sequence ID" value="TWI16061.1"/>
    <property type="molecule type" value="Genomic_DNA"/>
</dbReference>
<dbReference type="AlphaFoldDB" id="A0A562M941"/>
<dbReference type="PROSITE" id="PS51257">
    <property type="entry name" value="PROKAR_LIPOPROTEIN"/>
    <property type="match status" value="1"/>
</dbReference>
<sequence>MNRLFTTAALLCALSLGFTSCSKDEAVVEEPTEQPEEKPEDPKLSDETAVSATATIAVPSGVKTFYDFKTNAVQEEAKSMINLSGMYGSTLQNTSSDNYKMGYFDQANTSIEKLTLASVLTVNITLTDKLGIDASSAGAPVTGPTWIIYDFANNHAVYPTANRYIVMYKGEKLNNEAEELYVIQAGGITAANGNATYNINFKKFVKQ</sequence>
<feature type="chain" id="PRO_5021902872" description="HmuY protein" evidence="2">
    <location>
        <begin position="23"/>
        <end position="207"/>
    </location>
</feature>
<accession>A0A562M941</accession>
<evidence type="ECO:0000256" key="1">
    <source>
        <dbReference type="SAM" id="MobiDB-lite"/>
    </source>
</evidence>
<organism evidence="3 4">
    <name type="scientific">Sphingobacterium siyangense</name>
    <dbReference type="NCBI Taxonomy" id="459529"/>
    <lineage>
        <taxon>Bacteria</taxon>
        <taxon>Pseudomonadati</taxon>
        <taxon>Bacteroidota</taxon>
        <taxon>Sphingobacteriia</taxon>
        <taxon>Sphingobacteriales</taxon>
        <taxon>Sphingobacteriaceae</taxon>
        <taxon>Sphingobacterium</taxon>
    </lineage>
</organism>
<feature type="region of interest" description="Disordered" evidence="1">
    <location>
        <begin position="27"/>
        <end position="48"/>
    </location>
</feature>